<dbReference type="EMBL" id="OCYS01000157">
    <property type="protein sequence ID" value="SON93092.1"/>
    <property type="molecule type" value="Genomic_DNA"/>
</dbReference>
<evidence type="ECO:0000256" key="1">
    <source>
        <dbReference type="SAM" id="MobiDB-lite"/>
    </source>
</evidence>
<dbReference type="Proteomes" id="UP000234166">
    <property type="component" value="Unassembled WGS sequence"/>
</dbReference>
<evidence type="ECO:0000313" key="5">
    <source>
        <dbReference type="Proteomes" id="UP000234181"/>
    </source>
</evidence>
<name>A0AB38E831_XANCH</name>
<dbReference type="AlphaFoldDB" id="A0AB38E831"/>
<proteinExistence type="predicted"/>
<feature type="region of interest" description="Disordered" evidence="1">
    <location>
        <begin position="1"/>
        <end position="31"/>
    </location>
</feature>
<accession>A0AB38E831</accession>
<gene>
    <name evidence="2" type="ORF">XAP6984_980104</name>
    <name evidence="3" type="ORF">XAP7430_970104</name>
</gene>
<protein>
    <submittedName>
        <fullName evidence="3">Uncharacterized protein</fullName>
    </submittedName>
</protein>
<sequence length="154" mass="16576">MASSAACQSPSETTASMGSTLRPTRADRMSDWLPERAAIGRMTGLASCRPCSQHDRARPHAEAGGVRTRCGNRSGRSTPAAQQARVQATPLRIAQQMSVRSQQPQDLQMRLCGTPRQFGGGSGLEPLPLGRAGRRWKAGTFCGHGSRWMQETSP</sequence>
<dbReference type="Proteomes" id="UP000234181">
    <property type="component" value="Unassembled WGS sequence"/>
</dbReference>
<feature type="region of interest" description="Disordered" evidence="1">
    <location>
        <begin position="51"/>
        <end position="82"/>
    </location>
</feature>
<evidence type="ECO:0000313" key="4">
    <source>
        <dbReference type="Proteomes" id="UP000234166"/>
    </source>
</evidence>
<dbReference type="EMBL" id="OCYT01000159">
    <property type="protein sequence ID" value="SON89886.1"/>
    <property type="molecule type" value="Genomic_DNA"/>
</dbReference>
<keyword evidence="5" id="KW-1185">Reference proteome</keyword>
<evidence type="ECO:0000313" key="2">
    <source>
        <dbReference type="EMBL" id="SON89886.1"/>
    </source>
</evidence>
<reference evidence="4 5" key="1">
    <citation type="submission" date="2017-10" db="EMBL/GenBank/DDBJ databases">
        <authorList>
            <person name="Regsiter A."/>
            <person name="William W."/>
        </authorList>
    </citation>
    <scope>NUCLEOTIDE SEQUENCE [LARGE SCALE GENOMIC DNA]</scope>
    <source>
        <strain evidence="2 5">CFBP6984</strain>
        <strain evidence="3 4">CFBP7430</strain>
    </source>
</reference>
<organism evidence="3 4">
    <name type="scientific">Xanthomonas campestris pv. phaseoli</name>
    <dbReference type="NCBI Taxonomy" id="317013"/>
    <lineage>
        <taxon>Bacteria</taxon>
        <taxon>Pseudomonadati</taxon>
        <taxon>Pseudomonadota</taxon>
        <taxon>Gammaproteobacteria</taxon>
        <taxon>Lysobacterales</taxon>
        <taxon>Lysobacteraceae</taxon>
        <taxon>Xanthomonas</taxon>
    </lineage>
</organism>
<feature type="compositionally biased region" description="Polar residues" evidence="1">
    <location>
        <begin position="1"/>
        <end position="22"/>
    </location>
</feature>
<evidence type="ECO:0000313" key="3">
    <source>
        <dbReference type="EMBL" id="SON93092.1"/>
    </source>
</evidence>
<feature type="compositionally biased region" description="Basic and acidic residues" evidence="1">
    <location>
        <begin position="52"/>
        <end position="61"/>
    </location>
</feature>
<comment type="caution">
    <text evidence="3">The sequence shown here is derived from an EMBL/GenBank/DDBJ whole genome shotgun (WGS) entry which is preliminary data.</text>
</comment>